<evidence type="ECO:0000313" key="3">
    <source>
        <dbReference type="Proteomes" id="UP000053647"/>
    </source>
</evidence>
<evidence type="ECO:0000259" key="1">
    <source>
        <dbReference type="Pfam" id="PF17921"/>
    </source>
</evidence>
<accession>A0A0C9SW79</accession>
<feature type="domain" description="Integrase zinc-binding" evidence="1">
    <location>
        <begin position="103"/>
        <end position="150"/>
    </location>
</feature>
<keyword evidence="3" id="KW-1185">Reference proteome</keyword>
<dbReference type="InterPro" id="IPR041588">
    <property type="entry name" value="Integrase_H2C2"/>
</dbReference>
<dbReference type="Gene3D" id="1.10.340.70">
    <property type="match status" value="1"/>
</dbReference>
<evidence type="ECO:0000313" key="2">
    <source>
        <dbReference type="EMBL" id="KIJ13724.1"/>
    </source>
</evidence>
<dbReference type="HOGENOM" id="CLU_109205_0_0_1"/>
<dbReference type="AlphaFoldDB" id="A0A0C9SW79"/>
<dbReference type="Proteomes" id="UP000053647">
    <property type="component" value="Unassembled WGS sequence"/>
</dbReference>
<reference evidence="2 3" key="1">
    <citation type="submission" date="2014-06" db="EMBL/GenBank/DDBJ databases">
        <authorList>
            <consortium name="DOE Joint Genome Institute"/>
            <person name="Kuo A."/>
            <person name="Kohler A."/>
            <person name="Nagy L.G."/>
            <person name="Floudas D."/>
            <person name="Copeland A."/>
            <person name="Barry K.W."/>
            <person name="Cichocki N."/>
            <person name="Veneault-Fourrey C."/>
            <person name="LaButti K."/>
            <person name="Lindquist E.A."/>
            <person name="Lipzen A."/>
            <person name="Lundell T."/>
            <person name="Morin E."/>
            <person name="Murat C."/>
            <person name="Sun H."/>
            <person name="Tunlid A."/>
            <person name="Henrissat B."/>
            <person name="Grigoriev I.V."/>
            <person name="Hibbett D.S."/>
            <person name="Martin F."/>
            <person name="Nordberg H.P."/>
            <person name="Cantor M.N."/>
            <person name="Hua S.X."/>
        </authorList>
    </citation>
    <scope>NUCLEOTIDE SEQUENCE [LARGE SCALE GENOMIC DNA]</scope>
    <source>
        <strain evidence="2 3">ATCC 200175</strain>
    </source>
</reference>
<dbReference type="Pfam" id="PF17921">
    <property type="entry name" value="Integrase_H2C2"/>
    <property type="match status" value="1"/>
</dbReference>
<name>A0A0C9SW79_PAXIN</name>
<organism evidence="2 3">
    <name type="scientific">Paxillus involutus ATCC 200175</name>
    <dbReference type="NCBI Taxonomy" id="664439"/>
    <lineage>
        <taxon>Eukaryota</taxon>
        <taxon>Fungi</taxon>
        <taxon>Dikarya</taxon>
        <taxon>Basidiomycota</taxon>
        <taxon>Agaricomycotina</taxon>
        <taxon>Agaricomycetes</taxon>
        <taxon>Agaricomycetidae</taxon>
        <taxon>Boletales</taxon>
        <taxon>Paxilineae</taxon>
        <taxon>Paxillaceae</taxon>
        <taxon>Paxillus</taxon>
    </lineage>
</organism>
<feature type="non-terminal residue" evidence="2">
    <location>
        <position position="1"/>
    </location>
</feature>
<dbReference type="OrthoDB" id="2499658at2759"/>
<gene>
    <name evidence="2" type="ORF">PAXINDRAFT_32191</name>
</gene>
<reference evidence="3" key="2">
    <citation type="submission" date="2015-01" db="EMBL/GenBank/DDBJ databases">
        <title>Evolutionary Origins and Diversification of the Mycorrhizal Mutualists.</title>
        <authorList>
            <consortium name="DOE Joint Genome Institute"/>
            <consortium name="Mycorrhizal Genomics Consortium"/>
            <person name="Kohler A."/>
            <person name="Kuo A."/>
            <person name="Nagy L.G."/>
            <person name="Floudas D."/>
            <person name="Copeland A."/>
            <person name="Barry K.W."/>
            <person name="Cichocki N."/>
            <person name="Veneault-Fourrey C."/>
            <person name="LaButti K."/>
            <person name="Lindquist E.A."/>
            <person name="Lipzen A."/>
            <person name="Lundell T."/>
            <person name="Morin E."/>
            <person name="Murat C."/>
            <person name="Riley R."/>
            <person name="Ohm R."/>
            <person name="Sun H."/>
            <person name="Tunlid A."/>
            <person name="Henrissat B."/>
            <person name="Grigoriev I.V."/>
            <person name="Hibbett D.S."/>
            <person name="Martin F."/>
        </authorList>
    </citation>
    <scope>NUCLEOTIDE SEQUENCE [LARGE SCALE GENOMIC DNA]</scope>
    <source>
        <strain evidence="3">ATCC 200175</strain>
    </source>
</reference>
<protein>
    <submittedName>
        <fullName evidence="2">Unplaced genomic scaffold PAXINscaffold_27, whole genome shotgun sequence</fullName>
    </submittedName>
</protein>
<proteinExistence type="predicted"/>
<sequence>DQPGLPTYAQYKRIEAAYLNSLSPRKRDKALITQTMFDKIWDVIHQPEACNIETPQFRFWVRKMFTLSQPQGRQTEDDDDDSCDLPAVVLHENRPVAVKEQLYELFCYCHSQAGHAGRDKTCAVIRQHYSWVPKELTAQFVKACPTCTLKRSGN</sequence>
<feature type="non-terminal residue" evidence="2">
    <location>
        <position position="154"/>
    </location>
</feature>
<dbReference type="EMBL" id="KN819349">
    <property type="protein sequence ID" value="KIJ13724.1"/>
    <property type="molecule type" value="Genomic_DNA"/>
</dbReference>